<proteinExistence type="predicted"/>
<keyword evidence="1" id="KW-0472">Membrane</keyword>
<dbReference type="InterPro" id="IPR045519">
    <property type="entry name" value="DUF6476"/>
</dbReference>
<gene>
    <name evidence="2" type="ORF">SAMN02745911_0292</name>
</gene>
<evidence type="ECO:0000313" key="2">
    <source>
        <dbReference type="EMBL" id="SHI48103.1"/>
    </source>
</evidence>
<name>A0ABY1I4W3_9HYPH</name>
<sequence>MRLRNMTDANTEAEGVIDPATERLRRKMVRLLAVSIGIMFVGVMAVLAAVVYRTGDSAGPEQGAEIALALPAGSEVAETSLNGDTILVRVFMPEGEEIILFDRRDGSIINRYPLNRP</sequence>
<feature type="transmembrane region" description="Helical" evidence="1">
    <location>
        <begin position="31"/>
        <end position="52"/>
    </location>
</feature>
<dbReference type="Proteomes" id="UP000184290">
    <property type="component" value="Unassembled WGS sequence"/>
</dbReference>
<dbReference type="EMBL" id="FQZC01000001">
    <property type="protein sequence ID" value="SHI48103.1"/>
    <property type="molecule type" value="Genomic_DNA"/>
</dbReference>
<keyword evidence="3" id="KW-1185">Reference proteome</keyword>
<evidence type="ECO:0000313" key="3">
    <source>
        <dbReference type="Proteomes" id="UP000184290"/>
    </source>
</evidence>
<organism evidence="2 3">
    <name type="scientific">Aureimonas altamirensis DSM 21988</name>
    <dbReference type="NCBI Taxonomy" id="1121026"/>
    <lineage>
        <taxon>Bacteria</taxon>
        <taxon>Pseudomonadati</taxon>
        <taxon>Pseudomonadota</taxon>
        <taxon>Alphaproteobacteria</taxon>
        <taxon>Hyphomicrobiales</taxon>
        <taxon>Aurantimonadaceae</taxon>
        <taxon>Aureimonas</taxon>
    </lineage>
</organism>
<reference evidence="2 3" key="1">
    <citation type="submission" date="2016-11" db="EMBL/GenBank/DDBJ databases">
        <authorList>
            <person name="Varghese N."/>
            <person name="Submissions S."/>
        </authorList>
    </citation>
    <scope>NUCLEOTIDE SEQUENCE [LARGE SCALE GENOMIC DNA]</scope>
    <source>
        <strain evidence="2 3">DSM 21988</strain>
    </source>
</reference>
<evidence type="ECO:0008006" key="4">
    <source>
        <dbReference type="Google" id="ProtNLM"/>
    </source>
</evidence>
<protein>
    <recommendedName>
        <fullName evidence="4">Fimbrial subunit PilA</fullName>
    </recommendedName>
</protein>
<keyword evidence="1" id="KW-1133">Transmembrane helix</keyword>
<evidence type="ECO:0000256" key="1">
    <source>
        <dbReference type="SAM" id="Phobius"/>
    </source>
</evidence>
<accession>A0ABY1I4W3</accession>
<keyword evidence="1" id="KW-0812">Transmembrane</keyword>
<comment type="caution">
    <text evidence="2">The sequence shown here is derived from an EMBL/GenBank/DDBJ whole genome shotgun (WGS) entry which is preliminary data.</text>
</comment>
<dbReference type="Pfam" id="PF20082">
    <property type="entry name" value="DUF6476"/>
    <property type="match status" value="1"/>
</dbReference>